<dbReference type="Gene3D" id="3.30.70.330">
    <property type="match status" value="1"/>
</dbReference>
<dbReference type="OMA" id="RETMQFP"/>
<name>G0U947_TRYVY</name>
<dbReference type="EMBL" id="HE573027">
    <property type="protein sequence ID" value="CCC54131.1"/>
    <property type="molecule type" value="Genomic_DNA"/>
</dbReference>
<dbReference type="VEuPathDB" id="TriTrypDB:TvY486_1116150"/>
<proteinExistence type="predicted"/>
<feature type="region of interest" description="Disordered" evidence="2">
    <location>
        <begin position="83"/>
        <end position="103"/>
    </location>
</feature>
<dbReference type="GO" id="GO:0005847">
    <property type="term" value="C:mRNA cleavage and polyadenylation specificity factor complex"/>
    <property type="evidence" value="ECO:0007669"/>
    <property type="project" value="TreeGrafter"/>
</dbReference>
<feature type="domain" description="RRM" evidence="3">
    <location>
        <begin position="7"/>
        <end position="84"/>
    </location>
</feature>
<gene>
    <name evidence="4" type="ORF">TVY486_1116150</name>
</gene>
<reference evidence="4" key="1">
    <citation type="journal article" date="2012" name="Proc. Natl. Acad. Sci. U.S.A.">
        <title>Antigenic diversity is generated by distinct evolutionary mechanisms in African trypanosome species.</title>
        <authorList>
            <person name="Jackson A.P."/>
            <person name="Berry A."/>
            <person name="Aslett M."/>
            <person name="Allison H.C."/>
            <person name="Burton P."/>
            <person name="Vavrova-Anderson J."/>
            <person name="Brown R."/>
            <person name="Browne H."/>
            <person name="Corton N."/>
            <person name="Hauser H."/>
            <person name="Gamble J."/>
            <person name="Gilderthorp R."/>
            <person name="Marcello L."/>
            <person name="McQuillan J."/>
            <person name="Otto T.D."/>
            <person name="Quail M.A."/>
            <person name="Sanders M.J."/>
            <person name="van Tonder A."/>
            <person name="Ginger M.L."/>
            <person name="Field M.C."/>
            <person name="Barry J.D."/>
            <person name="Hertz-Fowler C."/>
            <person name="Berriman M."/>
        </authorList>
    </citation>
    <scope>NUCLEOTIDE SEQUENCE</scope>
    <source>
        <strain evidence="4">Y486</strain>
    </source>
</reference>
<dbReference type="GO" id="GO:0003729">
    <property type="term" value="F:mRNA binding"/>
    <property type="evidence" value="ECO:0007669"/>
    <property type="project" value="TreeGrafter"/>
</dbReference>
<dbReference type="Pfam" id="PF00076">
    <property type="entry name" value="RRM_1"/>
    <property type="match status" value="1"/>
</dbReference>
<dbReference type="CDD" id="cd00590">
    <property type="entry name" value="RRM_SF"/>
    <property type="match status" value="1"/>
</dbReference>
<sequence length="273" mass="30543">MSSVQSTSVFFTNVPLFVDGRNLRKHFECVGHVTDFRLMGPAAGKDFRYGFADYMDVASAEEAISRLNGTSFGENIMKVVSAASTRNRKRQRQQSAAPRPAVRGGMVFPRGYVDPLLGRDDISVLECLQGMTVEDAYEAVEQLRVMVLERKNEARKLLENHPAMRLAVVMILQHAGKLPFGPLPPEAFDRGEVKPVEQLPAPKVETVDCKVKEGPSQEERDETIEILTKLSEEEVERIVSMSDADLSRIPDPVQREQLSVLRARLVEMMGELN</sequence>
<dbReference type="PANTHER" id="PTHR45735:SF13">
    <property type="entry name" value="PROTEIN, PUTATIVE-RELATED"/>
    <property type="match status" value="1"/>
</dbReference>
<dbReference type="InterPro" id="IPR012677">
    <property type="entry name" value="Nucleotide-bd_a/b_plait_sf"/>
</dbReference>
<accession>G0U947</accession>
<evidence type="ECO:0000256" key="1">
    <source>
        <dbReference type="PROSITE-ProRule" id="PRU00176"/>
    </source>
</evidence>
<dbReference type="AlphaFoldDB" id="G0U947"/>
<organism evidence="4">
    <name type="scientific">Trypanosoma vivax (strain Y486)</name>
    <dbReference type="NCBI Taxonomy" id="1055687"/>
    <lineage>
        <taxon>Eukaryota</taxon>
        <taxon>Discoba</taxon>
        <taxon>Euglenozoa</taxon>
        <taxon>Kinetoplastea</taxon>
        <taxon>Metakinetoplastina</taxon>
        <taxon>Trypanosomatida</taxon>
        <taxon>Trypanosomatidae</taxon>
        <taxon>Trypanosoma</taxon>
        <taxon>Duttonella</taxon>
    </lineage>
</organism>
<protein>
    <submittedName>
        <fullName evidence="4">Putative RNA-binding protein (Rbp39)</fullName>
    </submittedName>
</protein>
<evidence type="ECO:0000313" key="4">
    <source>
        <dbReference type="EMBL" id="CCC54131.1"/>
    </source>
</evidence>
<dbReference type="PROSITE" id="PS50102">
    <property type="entry name" value="RRM"/>
    <property type="match status" value="1"/>
</dbReference>
<evidence type="ECO:0000259" key="3">
    <source>
        <dbReference type="PROSITE" id="PS50102"/>
    </source>
</evidence>
<evidence type="ECO:0000256" key="2">
    <source>
        <dbReference type="SAM" id="MobiDB-lite"/>
    </source>
</evidence>
<dbReference type="SUPFAM" id="SSF54928">
    <property type="entry name" value="RNA-binding domain, RBD"/>
    <property type="match status" value="1"/>
</dbReference>
<dbReference type="InterPro" id="IPR035979">
    <property type="entry name" value="RBD_domain_sf"/>
</dbReference>
<keyword evidence="1" id="KW-0694">RNA-binding</keyword>
<dbReference type="InterPro" id="IPR000504">
    <property type="entry name" value="RRM_dom"/>
</dbReference>
<dbReference type="SMART" id="SM00360">
    <property type="entry name" value="RRM"/>
    <property type="match status" value="1"/>
</dbReference>
<dbReference type="PANTHER" id="PTHR45735">
    <property type="entry name" value="CLEAVAGE STIMULATION FACTOR SUBUNIT 2"/>
    <property type="match status" value="1"/>
</dbReference>